<evidence type="ECO:0000256" key="1">
    <source>
        <dbReference type="ARBA" id="ARBA00007357"/>
    </source>
</evidence>
<comment type="similarity">
    <text evidence="1">Belongs to the peptidase M13 family.</text>
</comment>
<dbReference type="EMBL" id="KN726728">
    <property type="protein sequence ID" value="KIH67367.1"/>
    <property type="molecule type" value="Genomic_DNA"/>
</dbReference>
<evidence type="ECO:0000313" key="3">
    <source>
        <dbReference type="EMBL" id="KIH67367.1"/>
    </source>
</evidence>
<gene>
    <name evidence="3" type="ORF">ANCDUO_02304</name>
</gene>
<dbReference type="InterPro" id="IPR018497">
    <property type="entry name" value="Peptidase_M13_C"/>
</dbReference>
<protein>
    <recommendedName>
        <fullName evidence="2">Peptidase M13 C-terminal domain-containing protein</fullName>
    </recommendedName>
</protein>
<sequence>MNTFWKRDNVAGQLTRNVSRPLLYRCFVYVQVWCESIAKAAKFQQVLTDTHSPPPYRVNQALANQPEFAAAFHCDVGTPMNPIERCTVW</sequence>
<evidence type="ECO:0000313" key="4">
    <source>
        <dbReference type="Proteomes" id="UP000054047"/>
    </source>
</evidence>
<dbReference type="GO" id="GO:0004222">
    <property type="term" value="F:metalloendopeptidase activity"/>
    <property type="evidence" value="ECO:0007669"/>
    <property type="project" value="InterPro"/>
</dbReference>
<dbReference type="PANTHER" id="PTHR11733:SF167">
    <property type="entry name" value="FI17812P1-RELATED"/>
    <property type="match status" value="1"/>
</dbReference>
<accession>A0A0C2DWV9</accession>
<feature type="domain" description="Peptidase M13 C-terminal" evidence="2">
    <location>
        <begin position="28"/>
        <end position="88"/>
    </location>
</feature>
<dbReference type="PROSITE" id="PS51885">
    <property type="entry name" value="NEPRILYSIN"/>
    <property type="match status" value="1"/>
</dbReference>
<evidence type="ECO:0000259" key="2">
    <source>
        <dbReference type="Pfam" id="PF01431"/>
    </source>
</evidence>
<dbReference type="GO" id="GO:0005886">
    <property type="term" value="C:plasma membrane"/>
    <property type="evidence" value="ECO:0007669"/>
    <property type="project" value="TreeGrafter"/>
</dbReference>
<dbReference type="Pfam" id="PF01431">
    <property type="entry name" value="Peptidase_M13"/>
    <property type="match status" value="1"/>
</dbReference>
<dbReference type="Proteomes" id="UP000054047">
    <property type="component" value="Unassembled WGS sequence"/>
</dbReference>
<name>A0A0C2DWV9_9BILA</name>
<dbReference type="Gene3D" id="3.40.390.10">
    <property type="entry name" value="Collagenase (Catalytic Domain)"/>
    <property type="match status" value="1"/>
</dbReference>
<dbReference type="PANTHER" id="PTHR11733">
    <property type="entry name" value="ZINC METALLOPROTEASE FAMILY M13 NEPRILYSIN-RELATED"/>
    <property type="match status" value="1"/>
</dbReference>
<keyword evidence="4" id="KW-1185">Reference proteome</keyword>
<dbReference type="MEROPS" id="M13.013"/>
<dbReference type="InterPro" id="IPR024079">
    <property type="entry name" value="MetalloPept_cat_dom_sf"/>
</dbReference>
<dbReference type="GO" id="GO:0016485">
    <property type="term" value="P:protein processing"/>
    <property type="evidence" value="ECO:0007669"/>
    <property type="project" value="TreeGrafter"/>
</dbReference>
<dbReference type="InterPro" id="IPR000718">
    <property type="entry name" value="Peptidase_M13"/>
</dbReference>
<dbReference type="SUPFAM" id="SSF55486">
    <property type="entry name" value="Metalloproteases ('zincins'), catalytic domain"/>
    <property type="match status" value="1"/>
</dbReference>
<reference evidence="3 4" key="1">
    <citation type="submission" date="2013-12" db="EMBL/GenBank/DDBJ databases">
        <title>Draft genome of the parsitic nematode Ancylostoma duodenale.</title>
        <authorList>
            <person name="Mitreva M."/>
        </authorList>
    </citation>
    <scope>NUCLEOTIDE SEQUENCE [LARGE SCALE GENOMIC DNA]</scope>
    <source>
        <strain evidence="3 4">Zhejiang</strain>
    </source>
</reference>
<dbReference type="AlphaFoldDB" id="A0A0C2DWV9"/>
<dbReference type="OrthoDB" id="5873741at2759"/>
<proteinExistence type="inferred from homology"/>
<organism evidence="3 4">
    <name type="scientific">Ancylostoma duodenale</name>
    <dbReference type="NCBI Taxonomy" id="51022"/>
    <lineage>
        <taxon>Eukaryota</taxon>
        <taxon>Metazoa</taxon>
        <taxon>Ecdysozoa</taxon>
        <taxon>Nematoda</taxon>
        <taxon>Chromadorea</taxon>
        <taxon>Rhabditida</taxon>
        <taxon>Rhabditina</taxon>
        <taxon>Rhabditomorpha</taxon>
        <taxon>Strongyloidea</taxon>
        <taxon>Ancylostomatidae</taxon>
        <taxon>Ancylostomatinae</taxon>
        <taxon>Ancylostoma</taxon>
    </lineage>
</organism>